<comment type="similarity">
    <text evidence="16">Belongs to the SEDS family. FtsW subfamily.</text>
</comment>
<evidence type="ECO:0000256" key="6">
    <source>
        <dbReference type="ARBA" id="ARBA00022679"/>
    </source>
</evidence>
<protein>
    <recommendedName>
        <fullName evidence="17">Probable peptidoglycan glycosyltransferase FtsW</fullName>
        <ecNumber evidence="19">2.4.99.28</ecNumber>
    </recommendedName>
    <alternativeName>
        <fullName evidence="18">Cell division protein FtsW</fullName>
    </alternativeName>
    <alternativeName>
        <fullName evidence="15">Cell wall polymerase</fullName>
    </alternativeName>
    <alternativeName>
        <fullName evidence="14">Peptidoglycan polymerase</fullName>
    </alternativeName>
</protein>
<dbReference type="EC" id="2.4.99.28" evidence="19"/>
<evidence type="ECO:0000256" key="12">
    <source>
        <dbReference type="ARBA" id="ARBA00023306"/>
    </source>
</evidence>
<feature type="transmembrane region" description="Helical" evidence="21">
    <location>
        <begin position="43"/>
        <end position="62"/>
    </location>
</feature>
<keyword evidence="11 21" id="KW-0472">Membrane</keyword>
<evidence type="ECO:0000256" key="20">
    <source>
        <dbReference type="ARBA" id="ARBA00049902"/>
    </source>
</evidence>
<name>A0A1G2K377_9BACT</name>
<feature type="transmembrane region" description="Helical" evidence="21">
    <location>
        <begin position="187"/>
        <end position="207"/>
    </location>
</feature>
<feature type="transmembrane region" description="Helical" evidence="21">
    <location>
        <begin position="138"/>
        <end position="157"/>
    </location>
</feature>
<dbReference type="PANTHER" id="PTHR30474:SF2">
    <property type="entry name" value="PEPTIDOGLYCAN GLYCOSYLTRANSFERASE FTSW-RELATED"/>
    <property type="match status" value="1"/>
</dbReference>
<feature type="transmembrane region" description="Helical" evidence="21">
    <location>
        <begin position="264"/>
        <end position="288"/>
    </location>
</feature>
<evidence type="ECO:0000256" key="13">
    <source>
        <dbReference type="ARBA" id="ARBA00023316"/>
    </source>
</evidence>
<evidence type="ECO:0000256" key="18">
    <source>
        <dbReference type="ARBA" id="ARBA00041418"/>
    </source>
</evidence>
<keyword evidence="12" id="KW-0131">Cell cycle</keyword>
<comment type="caution">
    <text evidence="22">The sequence shown here is derived from an EMBL/GenBank/DDBJ whole genome shotgun (WGS) entry which is preliminary data.</text>
</comment>
<feature type="transmembrane region" description="Helical" evidence="21">
    <location>
        <begin position="338"/>
        <end position="359"/>
    </location>
</feature>
<evidence type="ECO:0000256" key="14">
    <source>
        <dbReference type="ARBA" id="ARBA00032370"/>
    </source>
</evidence>
<dbReference type="PROSITE" id="PS00428">
    <property type="entry name" value="FTSW_RODA_SPOVE"/>
    <property type="match status" value="1"/>
</dbReference>
<evidence type="ECO:0000256" key="3">
    <source>
        <dbReference type="ARBA" id="ARBA00022475"/>
    </source>
</evidence>
<evidence type="ECO:0000256" key="10">
    <source>
        <dbReference type="ARBA" id="ARBA00022989"/>
    </source>
</evidence>
<dbReference type="GO" id="GO:0008955">
    <property type="term" value="F:peptidoglycan glycosyltransferase activity"/>
    <property type="evidence" value="ECO:0007669"/>
    <property type="project" value="UniProtKB-EC"/>
</dbReference>
<keyword evidence="5" id="KW-0328">Glycosyltransferase</keyword>
<dbReference type="GO" id="GO:0032153">
    <property type="term" value="C:cell division site"/>
    <property type="evidence" value="ECO:0007669"/>
    <property type="project" value="TreeGrafter"/>
</dbReference>
<dbReference type="GO" id="GO:0071555">
    <property type="term" value="P:cell wall organization"/>
    <property type="evidence" value="ECO:0007669"/>
    <property type="project" value="UniProtKB-KW"/>
</dbReference>
<dbReference type="AlphaFoldDB" id="A0A1G2K377"/>
<evidence type="ECO:0000313" key="23">
    <source>
        <dbReference type="Proteomes" id="UP000177152"/>
    </source>
</evidence>
<sequence length="364" mass="39702">MRMSRVDQPLLFIAATLVLLGVFVLSSASVVISQRAYGTPYLFTLRQITYALVFGSLTVFLFQAISYRFWRKVALPLLLAALFLSFLVFLPKIGIEHGGARRWINLFFITIQPAEILKFAFIVYLSTWLDSRRSHPKTVRGALVPFIVMMGVLSVFLIQQPDIGTLGIILGTSILLYFLGGGKMTQVLALVGIGLIVLCFLVLAAPYRLERFKIFLDPNLDPSGSGYQMKQSLIAIGSGGFWGKGFGKGIQKYNYLPEPIGDSVFAIFGEEMGFVGAAVLLGLFLLFLRRGIYIAEHAPDFFGTLLAFGFTIGILVQAVVNIGAISGILPLTGVPLPFISYGGTSLITNLAGIGILLNISKHMS</sequence>
<dbReference type="GO" id="GO:0051301">
    <property type="term" value="P:cell division"/>
    <property type="evidence" value="ECO:0007669"/>
    <property type="project" value="UniProtKB-KW"/>
</dbReference>
<evidence type="ECO:0000256" key="16">
    <source>
        <dbReference type="ARBA" id="ARBA00038053"/>
    </source>
</evidence>
<proteinExistence type="inferred from homology"/>
<keyword evidence="6" id="KW-0808">Transferase</keyword>
<dbReference type="NCBIfam" id="TIGR02614">
    <property type="entry name" value="ftsW"/>
    <property type="match status" value="1"/>
</dbReference>
<dbReference type="Proteomes" id="UP000177152">
    <property type="component" value="Unassembled WGS sequence"/>
</dbReference>
<dbReference type="InterPro" id="IPR001182">
    <property type="entry name" value="FtsW/RodA"/>
</dbReference>
<dbReference type="PANTHER" id="PTHR30474">
    <property type="entry name" value="CELL CYCLE PROTEIN"/>
    <property type="match status" value="1"/>
</dbReference>
<comment type="pathway">
    <text evidence="2">Cell wall biogenesis; peptidoglycan biosynthesis.</text>
</comment>
<dbReference type="GO" id="GO:0015648">
    <property type="term" value="F:lipid-linked peptidoglycan transporter activity"/>
    <property type="evidence" value="ECO:0007669"/>
    <property type="project" value="TreeGrafter"/>
</dbReference>
<dbReference type="GO" id="GO:0009252">
    <property type="term" value="P:peptidoglycan biosynthetic process"/>
    <property type="evidence" value="ECO:0007669"/>
    <property type="project" value="UniProtKB-KW"/>
</dbReference>
<keyword evidence="9" id="KW-0573">Peptidoglycan synthesis</keyword>
<dbReference type="Pfam" id="PF01098">
    <property type="entry name" value="FTSW_RODA_SPOVE"/>
    <property type="match status" value="1"/>
</dbReference>
<evidence type="ECO:0000256" key="9">
    <source>
        <dbReference type="ARBA" id="ARBA00022984"/>
    </source>
</evidence>
<evidence type="ECO:0000256" key="19">
    <source>
        <dbReference type="ARBA" id="ARBA00044770"/>
    </source>
</evidence>
<keyword evidence="3" id="KW-1003">Cell membrane</keyword>
<dbReference type="GO" id="GO:0008360">
    <property type="term" value="P:regulation of cell shape"/>
    <property type="evidence" value="ECO:0007669"/>
    <property type="project" value="UniProtKB-KW"/>
</dbReference>
<feature type="transmembrane region" description="Helical" evidence="21">
    <location>
        <begin position="163"/>
        <end position="180"/>
    </location>
</feature>
<evidence type="ECO:0000313" key="22">
    <source>
        <dbReference type="EMBL" id="OGZ93623.1"/>
    </source>
</evidence>
<evidence type="ECO:0000256" key="11">
    <source>
        <dbReference type="ARBA" id="ARBA00023136"/>
    </source>
</evidence>
<evidence type="ECO:0000256" key="1">
    <source>
        <dbReference type="ARBA" id="ARBA00004651"/>
    </source>
</evidence>
<evidence type="ECO:0000256" key="2">
    <source>
        <dbReference type="ARBA" id="ARBA00004752"/>
    </source>
</evidence>
<keyword evidence="4 22" id="KW-0132">Cell division</keyword>
<dbReference type="InterPro" id="IPR013437">
    <property type="entry name" value="FtsW"/>
</dbReference>
<feature type="transmembrane region" description="Helical" evidence="21">
    <location>
        <begin position="74"/>
        <end position="91"/>
    </location>
</feature>
<reference evidence="22 23" key="1">
    <citation type="journal article" date="2016" name="Nat. Commun.">
        <title>Thousands of microbial genomes shed light on interconnected biogeochemical processes in an aquifer system.</title>
        <authorList>
            <person name="Anantharaman K."/>
            <person name="Brown C.T."/>
            <person name="Hug L.A."/>
            <person name="Sharon I."/>
            <person name="Castelle C.J."/>
            <person name="Probst A.J."/>
            <person name="Thomas B.C."/>
            <person name="Singh A."/>
            <person name="Wilkins M.J."/>
            <person name="Karaoz U."/>
            <person name="Brodie E.L."/>
            <person name="Williams K.H."/>
            <person name="Hubbard S.S."/>
            <person name="Banfield J.F."/>
        </authorList>
    </citation>
    <scope>NUCLEOTIDE SEQUENCE [LARGE SCALE GENOMIC DNA]</scope>
</reference>
<dbReference type="GO" id="GO:0005886">
    <property type="term" value="C:plasma membrane"/>
    <property type="evidence" value="ECO:0007669"/>
    <property type="project" value="UniProtKB-SubCell"/>
</dbReference>
<evidence type="ECO:0000256" key="5">
    <source>
        <dbReference type="ARBA" id="ARBA00022676"/>
    </source>
</evidence>
<evidence type="ECO:0000256" key="8">
    <source>
        <dbReference type="ARBA" id="ARBA00022960"/>
    </source>
</evidence>
<comment type="catalytic activity">
    <reaction evidence="20">
        <text>[GlcNAc-(1-&gt;4)-Mur2Ac(oyl-L-Ala-gamma-D-Glu-L-Lys-D-Ala-D-Ala)](n)-di-trans,octa-cis-undecaprenyl diphosphate + beta-D-GlcNAc-(1-&gt;4)-Mur2Ac(oyl-L-Ala-gamma-D-Glu-L-Lys-D-Ala-D-Ala)-di-trans,octa-cis-undecaprenyl diphosphate = [GlcNAc-(1-&gt;4)-Mur2Ac(oyl-L-Ala-gamma-D-Glu-L-Lys-D-Ala-D-Ala)](n+1)-di-trans,octa-cis-undecaprenyl diphosphate + di-trans,octa-cis-undecaprenyl diphosphate + H(+)</text>
        <dbReference type="Rhea" id="RHEA:23708"/>
        <dbReference type="Rhea" id="RHEA-COMP:9602"/>
        <dbReference type="Rhea" id="RHEA-COMP:9603"/>
        <dbReference type="ChEBI" id="CHEBI:15378"/>
        <dbReference type="ChEBI" id="CHEBI:58405"/>
        <dbReference type="ChEBI" id="CHEBI:60033"/>
        <dbReference type="ChEBI" id="CHEBI:78435"/>
        <dbReference type="EC" id="2.4.99.28"/>
    </reaction>
</comment>
<evidence type="ECO:0000256" key="21">
    <source>
        <dbReference type="SAM" id="Phobius"/>
    </source>
</evidence>
<accession>A0A1G2K377</accession>
<keyword evidence="7 21" id="KW-0812">Transmembrane</keyword>
<organism evidence="22 23">
    <name type="scientific">Candidatus Sungbacteria bacterium RIFCSPHIGHO2_01_FULL_47_32</name>
    <dbReference type="NCBI Taxonomy" id="1802264"/>
    <lineage>
        <taxon>Bacteria</taxon>
        <taxon>Candidatus Sungiibacteriota</taxon>
    </lineage>
</organism>
<feature type="transmembrane region" description="Helical" evidence="21">
    <location>
        <begin position="103"/>
        <end position="126"/>
    </location>
</feature>
<dbReference type="InterPro" id="IPR018365">
    <property type="entry name" value="Cell_cycle_FtsW-rel_CS"/>
</dbReference>
<evidence type="ECO:0000256" key="15">
    <source>
        <dbReference type="ARBA" id="ARBA00033270"/>
    </source>
</evidence>
<keyword evidence="10 21" id="KW-1133">Transmembrane helix</keyword>
<gene>
    <name evidence="22" type="ORF">A2633_04690</name>
</gene>
<evidence type="ECO:0000256" key="4">
    <source>
        <dbReference type="ARBA" id="ARBA00022618"/>
    </source>
</evidence>
<feature type="transmembrane region" description="Helical" evidence="21">
    <location>
        <begin position="300"/>
        <end position="326"/>
    </location>
</feature>
<evidence type="ECO:0000256" key="17">
    <source>
        <dbReference type="ARBA" id="ARBA00041185"/>
    </source>
</evidence>
<dbReference type="EMBL" id="MHQC01000056">
    <property type="protein sequence ID" value="OGZ93623.1"/>
    <property type="molecule type" value="Genomic_DNA"/>
</dbReference>
<comment type="subcellular location">
    <subcellularLocation>
        <location evidence="1">Cell membrane</location>
        <topology evidence="1">Multi-pass membrane protein</topology>
    </subcellularLocation>
</comment>
<keyword evidence="13" id="KW-0961">Cell wall biogenesis/degradation</keyword>
<evidence type="ECO:0000256" key="7">
    <source>
        <dbReference type="ARBA" id="ARBA00022692"/>
    </source>
</evidence>
<keyword evidence="8" id="KW-0133">Cell shape</keyword>